<dbReference type="GeneID" id="80906239"/>
<evidence type="ECO:0000313" key="2">
    <source>
        <dbReference type="EMBL" id="KAJ4358130.1"/>
    </source>
</evidence>
<comment type="caution">
    <text evidence="2">The sequence shown here is derived from an EMBL/GenBank/DDBJ whole genome shotgun (WGS) entry which is preliminary data.</text>
</comment>
<name>A0A9W9CEN5_9PLEO</name>
<reference evidence="2" key="1">
    <citation type="submission" date="2022-10" db="EMBL/GenBank/DDBJ databases">
        <title>Tapping the CABI collections for fungal endophytes: first genome assemblies for Collariella, Neodidymelliopsis, Ascochyta clinopodiicola, Didymella pomorum, Didymosphaeria variabile, Neocosmospora piperis and Neocucurbitaria cava.</title>
        <authorList>
            <person name="Hill R."/>
        </authorList>
    </citation>
    <scope>NUCLEOTIDE SEQUENCE</scope>
    <source>
        <strain evidence="2">IMI 356815</strain>
    </source>
</reference>
<dbReference type="EMBL" id="JAPEUX010000002">
    <property type="protein sequence ID" value="KAJ4358130.1"/>
    <property type="molecule type" value="Genomic_DNA"/>
</dbReference>
<keyword evidence="3" id="KW-1185">Reference proteome</keyword>
<sequence>MANKISLSRPRSKEGRTSPVRFPTASGSIKSRKEGFNALPSSSPLDVRHDQSLLAGAVPTSKPDGVPHNTSNITPPHAHIEDIIDIDAVDNTFVPGHKGGMSSIDSTGRIERKLYSALGEELSFHADADPMPRVENEVITSGTSLAGPGLDIPVTKRKRQGTLGGERDRSPIAKMVREQTNDSQLGESPGMPHLRGGK</sequence>
<feature type="compositionally biased region" description="Basic and acidic residues" evidence="1">
    <location>
        <begin position="165"/>
        <end position="180"/>
    </location>
</feature>
<gene>
    <name evidence="2" type="ORF">N0V89_002709</name>
</gene>
<evidence type="ECO:0000256" key="1">
    <source>
        <dbReference type="SAM" id="MobiDB-lite"/>
    </source>
</evidence>
<dbReference type="OrthoDB" id="5417628at2759"/>
<organism evidence="2 3">
    <name type="scientific">Didymosphaeria variabile</name>
    <dbReference type="NCBI Taxonomy" id="1932322"/>
    <lineage>
        <taxon>Eukaryota</taxon>
        <taxon>Fungi</taxon>
        <taxon>Dikarya</taxon>
        <taxon>Ascomycota</taxon>
        <taxon>Pezizomycotina</taxon>
        <taxon>Dothideomycetes</taxon>
        <taxon>Pleosporomycetidae</taxon>
        <taxon>Pleosporales</taxon>
        <taxon>Massarineae</taxon>
        <taxon>Didymosphaeriaceae</taxon>
        <taxon>Didymosphaeria</taxon>
    </lineage>
</organism>
<feature type="region of interest" description="Disordered" evidence="1">
    <location>
        <begin position="1"/>
        <end position="76"/>
    </location>
</feature>
<dbReference type="Proteomes" id="UP001140513">
    <property type="component" value="Unassembled WGS sequence"/>
</dbReference>
<dbReference type="RefSeq" id="XP_056074989.1">
    <property type="nucleotide sequence ID" value="XM_056211516.1"/>
</dbReference>
<accession>A0A9W9CEN5</accession>
<proteinExistence type="predicted"/>
<dbReference type="AlphaFoldDB" id="A0A9W9CEN5"/>
<protein>
    <submittedName>
        <fullName evidence="2">Uncharacterized protein</fullName>
    </submittedName>
</protein>
<evidence type="ECO:0000313" key="3">
    <source>
        <dbReference type="Proteomes" id="UP001140513"/>
    </source>
</evidence>
<feature type="region of interest" description="Disordered" evidence="1">
    <location>
        <begin position="145"/>
        <end position="198"/>
    </location>
</feature>